<keyword evidence="1" id="KW-0175">Coiled coil</keyword>
<evidence type="ECO:0000256" key="2">
    <source>
        <dbReference type="SAM" id="Phobius"/>
    </source>
</evidence>
<feature type="coiled-coil region" evidence="1">
    <location>
        <begin position="110"/>
        <end position="137"/>
    </location>
</feature>
<sequence>MEKAVLADLLDTEAFSELYLRDSPLLFSSIKKTLEAELAALDHRKLLTLKLRKDGEIQRTLLPKPNREYTKSLLAFIANKPVDGFAIDSYLTPLITKVVEEQFIAFYSDEKRLKEVLAGVEKRLSEIQDEYEAHRLLFDNLDLQKIMELREQETQAGKTSKAVLGKLTSETMVSAFKQVAAILGKASYKAVILNMGKAIFSSGIVSFVKPIVLGALAKIGLAAIAKTAVAKALALLIGIGSVAVSVPAAYVLLPVVAAFLTYEVYTLPKKLAAKLPLEISRKLEADFAEVNQRITEELAGSFLTELEHYLHEQE</sequence>
<evidence type="ECO:0000313" key="4">
    <source>
        <dbReference type="Proteomes" id="UP001597273"/>
    </source>
</evidence>
<dbReference type="RefSeq" id="WP_204891771.1">
    <property type="nucleotide sequence ID" value="NZ_JBHUFW010000005.1"/>
</dbReference>
<evidence type="ECO:0000313" key="3">
    <source>
        <dbReference type="EMBL" id="MFD1862861.1"/>
    </source>
</evidence>
<proteinExistence type="predicted"/>
<gene>
    <name evidence="3" type="ORF">ACFSDB_07950</name>
</gene>
<keyword evidence="2" id="KW-0812">Transmembrane</keyword>
<accession>A0ABW4QH12</accession>
<keyword evidence="2" id="KW-1133">Transmembrane helix</keyword>
<organism evidence="3 4">
    <name type="scientific">Planococcus chinensis</name>
    <dbReference type="NCBI Taxonomy" id="272917"/>
    <lineage>
        <taxon>Bacteria</taxon>
        <taxon>Bacillati</taxon>
        <taxon>Bacillota</taxon>
        <taxon>Bacilli</taxon>
        <taxon>Bacillales</taxon>
        <taxon>Caryophanaceae</taxon>
        <taxon>Planococcus</taxon>
    </lineage>
</organism>
<feature type="transmembrane region" description="Helical" evidence="2">
    <location>
        <begin position="233"/>
        <end position="260"/>
    </location>
</feature>
<name>A0ABW4QH12_9BACL</name>
<dbReference type="Proteomes" id="UP001597273">
    <property type="component" value="Unassembled WGS sequence"/>
</dbReference>
<keyword evidence="2" id="KW-0472">Membrane</keyword>
<feature type="transmembrane region" description="Helical" evidence="2">
    <location>
        <begin position="198"/>
        <end position="221"/>
    </location>
</feature>
<dbReference type="EMBL" id="JBHUFW010000005">
    <property type="protein sequence ID" value="MFD1862861.1"/>
    <property type="molecule type" value="Genomic_DNA"/>
</dbReference>
<reference evidence="4" key="1">
    <citation type="journal article" date="2019" name="Int. J. Syst. Evol. Microbiol.">
        <title>The Global Catalogue of Microorganisms (GCM) 10K type strain sequencing project: providing services to taxonomists for standard genome sequencing and annotation.</title>
        <authorList>
            <consortium name="The Broad Institute Genomics Platform"/>
            <consortium name="The Broad Institute Genome Sequencing Center for Infectious Disease"/>
            <person name="Wu L."/>
            <person name="Ma J."/>
        </authorList>
    </citation>
    <scope>NUCLEOTIDE SEQUENCE [LARGE SCALE GENOMIC DNA]</scope>
    <source>
        <strain evidence="4">CGMCC 1.15475</strain>
    </source>
</reference>
<comment type="caution">
    <text evidence="3">The sequence shown here is derived from an EMBL/GenBank/DDBJ whole genome shotgun (WGS) entry which is preliminary data.</text>
</comment>
<evidence type="ECO:0000256" key="1">
    <source>
        <dbReference type="SAM" id="Coils"/>
    </source>
</evidence>
<protein>
    <submittedName>
        <fullName evidence="3">Uncharacterized protein</fullName>
    </submittedName>
</protein>
<keyword evidence="4" id="KW-1185">Reference proteome</keyword>